<name>A0A069D0C7_9BACE</name>
<gene>
    <name evidence="3" type="ORF">JCM15093_864</name>
</gene>
<sequence>MKKIALILLLLAGGWKLSAQEPSGNGLVAASGFKSSFLIIGNTPNENMAETGADIRIYSNPKTDRICIKAESCIKSIYISDTNGRLVLVNKPMVAGEITIPMNGLKNGVYLVRVNSEKGCMAYTFNKL</sequence>
<comment type="caution">
    <text evidence="3">The sequence shown here is derived from an EMBL/GenBank/DDBJ whole genome shotgun (WGS) entry which is preliminary data.</text>
</comment>
<dbReference type="NCBIfam" id="TIGR04183">
    <property type="entry name" value="Por_Secre_tail"/>
    <property type="match status" value="1"/>
</dbReference>
<dbReference type="STRING" id="1121097.GCA_000428125_00536"/>
<evidence type="ECO:0000313" key="4">
    <source>
        <dbReference type="Proteomes" id="UP000027601"/>
    </source>
</evidence>
<reference evidence="3 4" key="1">
    <citation type="journal article" date="2015" name="Microbes Environ.">
        <title>Distribution and evolution of nitrogen fixation genes in the phylum bacteroidetes.</title>
        <authorList>
            <person name="Inoue J."/>
            <person name="Oshima K."/>
            <person name="Suda W."/>
            <person name="Sakamoto M."/>
            <person name="Iino T."/>
            <person name="Noda S."/>
            <person name="Hongoh Y."/>
            <person name="Hattori M."/>
            <person name="Ohkuma M."/>
        </authorList>
    </citation>
    <scope>NUCLEOTIDE SEQUENCE [LARGE SCALE GENOMIC DNA]</scope>
    <source>
        <strain evidence="3 4">JCM 15093</strain>
    </source>
</reference>
<accession>A0A069D0C7</accession>
<dbReference type="Proteomes" id="UP000027601">
    <property type="component" value="Unassembled WGS sequence"/>
</dbReference>
<protein>
    <recommendedName>
        <fullName evidence="2">Secretion system C-terminal sorting domain-containing protein</fullName>
    </recommendedName>
</protein>
<evidence type="ECO:0000256" key="1">
    <source>
        <dbReference type="SAM" id="SignalP"/>
    </source>
</evidence>
<organism evidence="3 4">
    <name type="scientific">Bacteroides graminisolvens DSM 19988 = JCM 15093</name>
    <dbReference type="NCBI Taxonomy" id="1121097"/>
    <lineage>
        <taxon>Bacteria</taxon>
        <taxon>Pseudomonadati</taxon>
        <taxon>Bacteroidota</taxon>
        <taxon>Bacteroidia</taxon>
        <taxon>Bacteroidales</taxon>
        <taxon>Bacteroidaceae</taxon>
        <taxon>Bacteroides</taxon>
    </lineage>
</organism>
<dbReference type="EMBL" id="BAJS01000003">
    <property type="protein sequence ID" value="GAK35741.1"/>
    <property type="molecule type" value="Genomic_DNA"/>
</dbReference>
<dbReference type="Pfam" id="PF18962">
    <property type="entry name" value="Por_Secre_tail"/>
    <property type="match status" value="1"/>
</dbReference>
<keyword evidence="4" id="KW-1185">Reference proteome</keyword>
<dbReference type="AlphaFoldDB" id="A0A069D0C7"/>
<dbReference type="OrthoDB" id="9770276at2"/>
<feature type="domain" description="Secretion system C-terminal sorting" evidence="2">
    <location>
        <begin position="57"/>
        <end position="118"/>
    </location>
</feature>
<proteinExistence type="predicted"/>
<evidence type="ECO:0000313" key="3">
    <source>
        <dbReference type="EMBL" id="GAK35741.1"/>
    </source>
</evidence>
<dbReference type="InterPro" id="IPR026444">
    <property type="entry name" value="Secre_tail"/>
</dbReference>
<feature type="chain" id="PRO_5001662681" description="Secretion system C-terminal sorting domain-containing protein" evidence="1">
    <location>
        <begin position="20"/>
        <end position="128"/>
    </location>
</feature>
<feature type="signal peptide" evidence="1">
    <location>
        <begin position="1"/>
        <end position="19"/>
    </location>
</feature>
<dbReference type="RefSeq" id="WP_024995821.1">
    <property type="nucleotide sequence ID" value="NZ_ATZI01000001.1"/>
</dbReference>
<evidence type="ECO:0000259" key="2">
    <source>
        <dbReference type="Pfam" id="PF18962"/>
    </source>
</evidence>
<keyword evidence="1" id="KW-0732">Signal</keyword>